<dbReference type="PROSITE" id="PS51257">
    <property type="entry name" value="PROKAR_LIPOPROTEIN"/>
    <property type="match status" value="1"/>
</dbReference>
<organism evidence="2 3">
    <name type="scientific">Belliella filtrata</name>
    <dbReference type="NCBI Taxonomy" id="2923435"/>
    <lineage>
        <taxon>Bacteria</taxon>
        <taxon>Pseudomonadati</taxon>
        <taxon>Bacteroidota</taxon>
        <taxon>Cytophagia</taxon>
        <taxon>Cytophagales</taxon>
        <taxon>Cyclobacteriaceae</taxon>
        <taxon>Belliella</taxon>
    </lineage>
</organism>
<sequence length="155" mass="17403">MKNFKYIIFLILCSLTTTACFEVYEERYSFTDKLVEFQNAVVTNNATGRNYPLINQRTVGTVSYQVNLIGGHMAQDQEISYRILEEESNAESGVHYSIANAGTFTIPANSSFGYIEVERLAFERPGSTNFILVLELEGNENVAPSNNHMRIGISL</sequence>
<evidence type="ECO:0000256" key="1">
    <source>
        <dbReference type="SAM" id="SignalP"/>
    </source>
</evidence>
<dbReference type="EMBL" id="JAKZGP010000008">
    <property type="protein sequence ID" value="MCH7408735.1"/>
    <property type="molecule type" value="Genomic_DNA"/>
</dbReference>
<dbReference type="Proteomes" id="UP001165489">
    <property type="component" value="Unassembled WGS sequence"/>
</dbReference>
<dbReference type="RefSeq" id="WP_241347101.1">
    <property type="nucleotide sequence ID" value="NZ_JAKZGP010000008.1"/>
</dbReference>
<keyword evidence="1" id="KW-0732">Signal</keyword>
<gene>
    <name evidence="2" type="ORF">MM239_04965</name>
</gene>
<keyword evidence="3" id="KW-1185">Reference proteome</keyword>
<feature type="chain" id="PRO_5045602729" evidence="1">
    <location>
        <begin position="22"/>
        <end position="155"/>
    </location>
</feature>
<name>A0ABS9UXQ9_9BACT</name>
<proteinExistence type="predicted"/>
<reference evidence="2" key="1">
    <citation type="submission" date="2022-03" db="EMBL/GenBank/DDBJ databases">
        <title>De novo assembled genomes of Belliella spp. (Cyclobacteriaceae) strains.</title>
        <authorList>
            <person name="Szabo A."/>
            <person name="Korponai K."/>
            <person name="Felfoldi T."/>
        </authorList>
    </citation>
    <scope>NUCLEOTIDE SEQUENCE</scope>
    <source>
        <strain evidence="2">DSM 111904</strain>
    </source>
</reference>
<comment type="caution">
    <text evidence="2">The sequence shown here is derived from an EMBL/GenBank/DDBJ whole genome shotgun (WGS) entry which is preliminary data.</text>
</comment>
<evidence type="ECO:0000313" key="2">
    <source>
        <dbReference type="EMBL" id="MCH7408735.1"/>
    </source>
</evidence>
<protein>
    <submittedName>
        <fullName evidence="2">DUF4843 domain-containing protein</fullName>
    </submittedName>
</protein>
<feature type="signal peptide" evidence="1">
    <location>
        <begin position="1"/>
        <end position="21"/>
    </location>
</feature>
<accession>A0ABS9UXQ9</accession>
<evidence type="ECO:0000313" key="3">
    <source>
        <dbReference type="Proteomes" id="UP001165489"/>
    </source>
</evidence>